<keyword evidence="9" id="KW-1278">Translocase</keyword>
<dbReference type="InterPro" id="IPR045187">
    <property type="entry name" value="CcO_II"/>
</dbReference>
<evidence type="ECO:0000313" key="19">
    <source>
        <dbReference type="EMBL" id="ALJ11028.1"/>
    </source>
</evidence>
<evidence type="ECO:0000256" key="4">
    <source>
        <dbReference type="ARBA" id="ARBA00022448"/>
    </source>
</evidence>
<evidence type="ECO:0000256" key="12">
    <source>
        <dbReference type="ARBA" id="ARBA00023008"/>
    </source>
</evidence>
<dbReference type="InterPro" id="IPR011759">
    <property type="entry name" value="Cyt_c_oxidase_su2_TM_dom"/>
</dbReference>
<evidence type="ECO:0000256" key="13">
    <source>
        <dbReference type="ARBA" id="ARBA00023136"/>
    </source>
</evidence>
<keyword evidence="8" id="KW-0460">Magnesium</keyword>
<evidence type="ECO:0000256" key="11">
    <source>
        <dbReference type="ARBA" id="ARBA00022989"/>
    </source>
</evidence>
<feature type="domain" description="Cytochrome oxidase subunit II transmembrane region profile" evidence="18">
    <location>
        <begin position="10"/>
        <end position="100"/>
    </location>
</feature>
<keyword evidence="11 16" id="KW-1133">Transmembrane helix</keyword>
<organism evidence="19">
    <name type="scientific">Anadara vellicata</name>
    <dbReference type="NCBI Taxonomy" id="935000"/>
    <lineage>
        <taxon>Eukaryota</taxon>
        <taxon>Metazoa</taxon>
        <taxon>Spiralia</taxon>
        <taxon>Lophotrochozoa</taxon>
        <taxon>Mollusca</taxon>
        <taxon>Bivalvia</taxon>
        <taxon>Autobranchia</taxon>
        <taxon>Pteriomorphia</taxon>
        <taxon>Arcoida</taxon>
        <taxon>Arcoidea</taxon>
        <taxon>Arcidae</taxon>
        <taxon>Anadara</taxon>
    </lineage>
</organism>
<dbReference type="Pfam" id="PF00116">
    <property type="entry name" value="COX2"/>
    <property type="match status" value="1"/>
</dbReference>
<dbReference type="GO" id="GO:0004129">
    <property type="term" value="F:cytochrome-c oxidase activity"/>
    <property type="evidence" value="ECO:0007669"/>
    <property type="project" value="UniProtKB-EC"/>
</dbReference>
<gene>
    <name evidence="19" type="primary">cox2</name>
</gene>
<dbReference type="InterPro" id="IPR036257">
    <property type="entry name" value="Cyt_c_oxidase_su2_TM_sf"/>
</dbReference>
<dbReference type="AlphaFoldDB" id="A0A0P0DQS3"/>
<dbReference type="GO" id="GO:0042773">
    <property type="term" value="P:ATP synthesis coupled electron transport"/>
    <property type="evidence" value="ECO:0007669"/>
    <property type="project" value="TreeGrafter"/>
</dbReference>
<sequence>MIIMKGSGGMSFSGQVGMSEIHSSSMEGIRFLWDHLLAGCVGVGLFVFFMMVSVLSGKNISLYSWAANKIEFLWTLVPAIILFCLAVPSLHFLYVSNQMGGTMLDVKIIGNQWYWGFEVLDHEYDSFMVRDEDLKLGDRRLLQVDKPLVVPFKTPIRFLVTGGDVIHSWYMPSLGSKIDGIPGRANAHYVEIDEPGVYHGGCAELCGVYHSHMPAVMEAVSGKDFSKWLKGGVSS</sequence>
<dbReference type="PROSITE" id="PS00078">
    <property type="entry name" value="COX2"/>
    <property type="match status" value="1"/>
</dbReference>
<keyword evidence="13 15" id="KW-0472">Membrane</keyword>
<keyword evidence="4 15" id="KW-0813">Transport</keyword>
<feature type="domain" description="Cytochrome oxidase subunit II copper A binding" evidence="17">
    <location>
        <begin position="101"/>
        <end position="231"/>
    </location>
</feature>
<comment type="similarity">
    <text evidence="2 15">Belongs to the cytochrome c oxidase subunit 2 family.</text>
</comment>
<comment type="cofactor">
    <cofactor evidence="15">
        <name>Cu cation</name>
        <dbReference type="ChEBI" id="CHEBI:23378"/>
    </cofactor>
    <text evidence="15">Binds a copper A center.</text>
</comment>
<dbReference type="PROSITE" id="PS50999">
    <property type="entry name" value="COX2_TM"/>
    <property type="match status" value="1"/>
</dbReference>
<keyword evidence="7 15" id="KW-0479">Metal-binding</keyword>
<evidence type="ECO:0000256" key="6">
    <source>
        <dbReference type="ARBA" id="ARBA00022692"/>
    </source>
</evidence>
<geneLocation type="mitochondrion" evidence="19"/>
<keyword evidence="5 15" id="KW-0679">Respiratory chain</keyword>
<evidence type="ECO:0000256" key="15">
    <source>
        <dbReference type="RuleBase" id="RU000457"/>
    </source>
</evidence>
<keyword evidence="10 15" id="KW-0249">Electron transport</keyword>
<evidence type="ECO:0000256" key="3">
    <source>
        <dbReference type="ARBA" id="ARBA00015946"/>
    </source>
</evidence>
<dbReference type="Gene3D" id="1.10.287.90">
    <property type="match status" value="1"/>
</dbReference>
<keyword evidence="15 19" id="KW-0496">Mitochondrion</keyword>
<dbReference type="PANTHER" id="PTHR22888:SF9">
    <property type="entry name" value="CYTOCHROME C OXIDASE SUBUNIT 2"/>
    <property type="match status" value="1"/>
</dbReference>
<dbReference type="GO" id="GO:0005507">
    <property type="term" value="F:copper ion binding"/>
    <property type="evidence" value="ECO:0007669"/>
    <property type="project" value="InterPro"/>
</dbReference>
<accession>A0A0P0DQS3</accession>
<protein>
    <recommendedName>
        <fullName evidence="3 15">Cytochrome c oxidase subunit 2</fullName>
    </recommendedName>
</protein>
<evidence type="ECO:0000259" key="17">
    <source>
        <dbReference type="PROSITE" id="PS50857"/>
    </source>
</evidence>
<comment type="catalytic activity">
    <reaction evidence="14">
        <text>4 Fe(II)-[cytochrome c] + O2 + 8 H(+)(in) = 4 Fe(III)-[cytochrome c] + 2 H2O + 4 H(+)(out)</text>
        <dbReference type="Rhea" id="RHEA:11436"/>
        <dbReference type="Rhea" id="RHEA-COMP:10350"/>
        <dbReference type="Rhea" id="RHEA-COMP:14399"/>
        <dbReference type="ChEBI" id="CHEBI:15377"/>
        <dbReference type="ChEBI" id="CHEBI:15378"/>
        <dbReference type="ChEBI" id="CHEBI:15379"/>
        <dbReference type="ChEBI" id="CHEBI:29033"/>
        <dbReference type="ChEBI" id="CHEBI:29034"/>
        <dbReference type="EC" id="7.1.1.9"/>
    </reaction>
    <physiologicalReaction direction="left-to-right" evidence="14">
        <dbReference type="Rhea" id="RHEA:11437"/>
    </physiologicalReaction>
</comment>
<evidence type="ECO:0000256" key="7">
    <source>
        <dbReference type="ARBA" id="ARBA00022723"/>
    </source>
</evidence>
<dbReference type="EMBL" id="KP954700">
    <property type="protein sequence ID" value="ALJ11028.1"/>
    <property type="molecule type" value="Genomic_DNA"/>
</dbReference>
<dbReference type="PROSITE" id="PS50857">
    <property type="entry name" value="COX2_CUA"/>
    <property type="match status" value="1"/>
</dbReference>
<evidence type="ECO:0000256" key="2">
    <source>
        <dbReference type="ARBA" id="ARBA00007866"/>
    </source>
</evidence>
<dbReference type="Pfam" id="PF02790">
    <property type="entry name" value="COX2_TM"/>
    <property type="match status" value="1"/>
</dbReference>
<reference evidence="19" key="1">
    <citation type="journal article" date="2015" name="Comp. Biochem. Physiol. Part D Genomics Proteomics">
        <title>Complete mitochondrial genome of Anadara vellicata (Bivalvia: Arcidae): A unique gene order and large atypical non-coding region.</title>
        <authorList>
            <person name="Sun S."/>
            <person name="Kong L."/>
            <person name="Yu H."/>
            <person name="Li Q."/>
        </authorList>
    </citation>
    <scope>NUCLEOTIDE SEQUENCE</scope>
</reference>
<dbReference type="PANTHER" id="PTHR22888">
    <property type="entry name" value="CYTOCHROME C OXIDASE, SUBUNIT II"/>
    <property type="match status" value="1"/>
</dbReference>
<evidence type="ECO:0000256" key="14">
    <source>
        <dbReference type="ARBA" id="ARBA00049512"/>
    </source>
</evidence>
<dbReference type="Gene3D" id="2.60.40.420">
    <property type="entry name" value="Cupredoxins - blue copper proteins"/>
    <property type="match status" value="1"/>
</dbReference>
<keyword evidence="6 15" id="KW-0812">Transmembrane</keyword>
<evidence type="ECO:0000256" key="1">
    <source>
        <dbReference type="ARBA" id="ARBA00004141"/>
    </source>
</evidence>
<evidence type="ECO:0000256" key="16">
    <source>
        <dbReference type="SAM" id="Phobius"/>
    </source>
</evidence>
<dbReference type="GO" id="GO:0005743">
    <property type="term" value="C:mitochondrial inner membrane"/>
    <property type="evidence" value="ECO:0007669"/>
    <property type="project" value="UniProtKB-SubCell"/>
</dbReference>
<keyword evidence="12 15" id="KW-0186">Copper</keyword>
<dbReference type="InterPro" id="IPR001505">
    <property type="entry name" value="Copper_CuA"/>
</dbReference>
<comment type="subcellular location">
    <subcellularLocation>
        <location evidence="1">Membrane</location>
        <topology evidence="1">Multi-pass membrane protein</topology>
    </subcellularLocation>
    <subcellularLocation>
        <location evidence="15">Mitochondrion inner membrane</location>
        <topology evidence="15">Multi-pass membrane protein</topology>
    </subcellularLocation>
</comment>
<keyword evidence="15" id="KW-0999">Mitochondrion inner membrane</keyword>
<name>A0A0P0DQS3_9BIVA</name>
<feature type="transmembrane region" description="Helical" evidence="16">
    <location>
        <begin position="31"/>
        <end position="52"/>
    </location>
</feature>
<dbReference type="SUPFAM" id="SSF49503">
    <property type="entry name" value="Cupredoxins"/>
    <property type="match status" value="1"/>
</dbReference>
<dbReference type="InterPro" id="IPR002429">
    <property type="entry name" value="CcO_II-like_C"/>
</dbReference>
<dbReference type="InterPro" id="IPR008972">
    <property type="entry name" value="Cupredoxin"/>
</dbReference>
<dbReference type="SUPFAM" id="SSF81464">
    <property type="entry name" value="Cytochrome c oxidase subunit II-like, transmembrane region"/>
    <property type="match status" value="1"/>
</dbReference>
<evidence type="ECO:0000259" key="18">
    <source>
        <dbReference type="PROSITE" id="PS50999"/>
    </source>
</evidence>
<evidence type="ECO:0000256" key="10">
    <source>
        <dbReference type="ARBA" id="ARBA00022982"/>
    </source>
</evidence>
<comment type="function">
    <text evidence="15">Component of the cytochrome c oxidase, the last enzyme in the mitochondrial electron transport chain which drives oxidative phosphorylation. The respiratory chain contains 3 multisubunit complexes succinate dehydrogenase (complex II, CII), ubiquinol-cytochrome c oxidoreductase (cytochrome b-c1 complex, complex III, CIII) and cytochrome c oxidase (complex IV, CIV), that cooperate to transfer electrons derived from NADH and succinate to molecular oxygen, creating an electrochemical gradient over the inner membrane that drives transmembrane transport and the ATP synthase. Cytochrome c oxidase is the component of the respiratory chain that catalyzes the reduction of oxygen to water. Electrons originating from reduced cytochrome c in the intermembrane space (IMS) are transferred via the dinuclear copper A center (CU(A)) of subunit 2 and heme A of subunit 1 to the active site in subunit 1, a binuclear center (BNC) formed by heme A3 and copper B (CU(B)). The BNC reduces molecular oxygen to 2 water molecules using 4 electrons from cytochrome c in the IMS and 4 protons from the mitochondrial matrix.</text>
</comment>
<evidence type="ECO:0000256" key="8">
    <source>
        <dbReference type="ARBA" id="ARBA00022842"/>
    </source>
</evidence>
<feature type="transmembrane region" description="Helical" evidence="16">
    <location>
        <begin position="72"/>
        <end position="94"/>
    </location>
</feature>
<evidence type="ECO:0000256" key="9">
    <source>
        <dbReference type="ARBA" id="ARBA00022967"/>
    </source>
</evidence>
<dbReference type="PRINTS" id="PR01166">
    <property type="entry name" value="CYCOXIDASEII"/>
</dbReference>
<proteinExistence type="inferred from homology"/>
<evidence type="ECO:0000256" key="5">
    <source>
        <dbReference type="ARBA" id="ARBA00022660"/>
    </source>
</evidence>